<proteinExistence type="predicted"/>
<evidence type="ECO:0000313" key="2">
    <source>
        <dbReference type="EMBL" id="GMN37415.1"/>
    </source>
</evidence>
<evidence type="ECO:0000256" key="1">
    <source>
        <dbReference type="SAM" id="MobiDB-lite"/>
    </source>
</evidence>
<dbReference type="PANTHER" id="PTHR33731">
    <property type="entry name" value="PROTEIN, PUTATIVE-RELATED"/>
    <property type="match status" value="1"/>
</dbReference>
<dbReference type="Proteomes" id="UP001187192">
    <property type="component" value="Unassembled WGS sequence"/>
</dbReference>
<reference evidence="2" key="1">
    <citation type="submission" date="2023-07" db="EMBL/GenBank/DDBJ databases">
        <title>draft genome sequence of fig (Ficus carica).</title>
        <authorList>
            <person name="Takahashi T."/>
            <person name="Nishimura K."/>
        </authorList>
    </citation>
    <scope>NUCLEOTIDE SEQUENCE</scope>
</reference>
<feature type="compositionally biased region" description="Polar residues" evidence="1">
    <location>
        <begin position="43"/>
        <end position="76"/>
    </location>
</feature>
<evidence type="ECO:0000313" key="3">
    <source>
        <dbReference type="Proteomes" id="UP001187192"/>
    </source>
</evidence>
<sequence>MVLQVTSTNSTVESRKDPASEYWRTVMNDQAMPEAIHKLLGYNSDSAAKNSNGKTNGHGTPKSNTFADDFEQTPNVLSAYPNDDAKAAESAFVKG</sequence>
<dbReference type="AlphaFoldDB" id="A0AA87ZQ32"/>
<keyword evidence="3" id="KW-1185">Reference proteome</keyword>
<accession>A0AA87ZQ32</accession>
<protein>
    <submittedName>
        <fullName evidence="2">Uncharacterized protein</fullName>
    </submittedName>
</protein>
<organism evidence="2 3">
    <name type="scientific">Ficus carica</name>
    <name type="common">Common fig</name>
    <dbReference type="NCBI Taxonomy" id="3494"/>
    <lineage>
        <taxon>Eukaryota</taxon>
        <taxon>Viridiplantae</taxon>
        <taxon>Streptophyta</taxon>
        <taxon>Embryophyta</taxon>
        <taxon>Tracheophyta</taxon>
        <taxon>Spermatophyta</taxon>
        <taxon>Magnoliopsida</taxon>
        <taxon>eudicotyledons</taxon>
        <taxon>Gunneridae</taxon>
        <taxon>Pentapetalae</taxon>
        <taxon>rosids</taxon>
        <taxon>fabids</taxon>
        <taxon>Rosales</taxon>
        <taxon>Moraceae</taxon>
        <taxon>Ficeae</taxon>
        <taxon>Ficus</taxon>
    </lineage>
</organism>
<dbReference type="EMBL" id="BTGU01000007">
    <property type="protein sequence ID" value="GMN37415.1"/>
    <property type="molecule type" value="Genomic_DNA"/>
</dbReference>
<comment type="caution">
    <text evidence="2">The sequence shown here is derived from an EMBL/GenBank/DDBJ whole genome shotgun (WGS) entry which is preliminary data.</text>
</comment>
<gene>
    <name evidence="2" type="ORF">TIFTF001_006792</name>
</gene>
<name>A0AA87ZQ32_FICCA</name>
<dbReference type="PANTHER" id="PTHR33731:SF2">
    <property type="entry name" value="ORGAN-SPECIFIC PROTEIN S2-LIKE"/>
    <property type="match status" value="1"/>
</dbReference>
<feature type="region of interest" description="Disordered" evidence="1">
    <location>
        <begin position="43"/>
        <end position="82"/>
    </location>
</feature>
<dbReference type="Pfam" id="PF10950">
    <property type="entry name" value="Organ_specific"/>
    <property type="match status" value="1"/>
</dbReference>
<dbReference type="InterPro" id="IPR024489">
    <property type="entry name" value="Organ_specific_prot"/>
</dbReference>